<dbReference type="AlphaFoldDB" id="A0A9C6X1I3"/>
<keyword evidence="2" id="KW-1185">Reference proteome</keyword>
<evidence type="ECO:0000313" key="3">
    <source>
        <dbReference type="RefSeq" id="XP_052127415.1"/>
    </source>
</evidence>
<name>A0A9C6X1I3_FRAOC</name>
<organism evidence="2 3">
    <name type="scientific">Frankliniella occidentalis</name>
    <name type="common">Western flower thrips</name>
    <name type="synonym">Euthrips occidentalis</name>
    <dbReference type="NCBI Taxonomy" id="133901"/>
    <lineage>
        <taxon>Eukaryota</taxon>
        <taxon>Metazoa</taxon>
        <taxon>Ecdysozoa</taxon>
        <taxon>Arthropoda</taxon>
        <taxon>Hexapoda</taxon>
        <taxon>Insecta</taxon>
        <taxon>Pterygota</taxon>
        <taxon>Neoptera</taxon>
        <taxon>Paraneoptera</taxon>
        <taxon>Thysanoptera</taxon>
        <taxon>Terebrantia</taxon>
        <taxon>Thripoidea</taxon>
        <taxon>Thripidae</taxon>
        <taxon>Frankliniella</taxon>
    </lineage>
</organism>
<protein>
    <submittedName>
        <fullName evidence="3">Uncharacterized protein LOC113209070 isoform X1</fullName>
    </submittedName>
</protein>
<evidence type="ECO:0000313" key="2">
    <source>
        <dbReference type="Proteomes" id="UP000504606"/>
    </source>
</evidence>
<reference evidence="3" key="1">
    <citation type="submission" date="2025-08" db="UniProtKB">
        <authorList>
            <consortium name="RefSeq"/>
        </authorList>
    </citation>
    <scope>IDENTIFICATION</scope>
    <source>
        <tissue evidence="3">Whole organism</tissue>
    </source>
</reference>
<feature type="compositionally biased region" description="Basic residues" evidence="1">
    <location>
        <begin position="116"/>
        <end position="125"/>
    </location>
</feature>
<sequence length="726" mass="78084">MCSRAGDCRLPFPPPEPLSASALRPSPSHLVGRIRGRTYTAVVSPRRVNLAGVADYTRISWAGGVATLGASPRCGCAVTVNAGSDARVERARQRRRGGLVQGVPRAHHEPRAQAGGRRHPRRPPVRRPGGPAPPLRAVRGPPGTATAPEHLCVWNVLFRNIIGFALPTNRAEREVTAVRRELDETRAALRLQTARCRQLVAAYSDRLRAGDALRDHQLTLVLRALVALEARLRREQKAIRAQLAQRDAIIHQQQVEISRLRAAQPPSAQPQHPAPSAPQHAQHAPASRSASSSSTVTPSQLIVENHTCGQDSSCDQEQSLHGRTHETVVDAMSHLRHQEAALRVLELVGPPQRPPASTTLPLLNGETACIVEPPADFIEDQGVVTPPPDVVASYNEMNRECLELASMAASLRGVGDKGSCYQDNPVLECVNLILLRDQEDFHEERRGRGQQARARGGRGRRSVEEHQHPDPPAWYNGGPPRPPRPTPPALPPKPPRLVGQRPAPTRNSKSPTPASTPTSTPTTPTTPTSTPTMPDKVSPPPSPPAADEREDGNEALRRNFEEFNLDDCDIDGLGQAEPASPKAVTEAASDCDGDGRPRAEGDGAESGRLNGLPAERAERAEQGLLLTAPAEAPGGVPQALGLSPALAGTLAQQLAQLAPANYDSFLEATGLSNKSILTPSRMLSNHRSVLKPKDVKHRSRVKAGERCALPSGMPGPTVKYWTEPFL</sequence>
<proteinExistence type="predicted"/>
<dbReference type="Proteomes" id="UP000504606">
    <property type="component" value="Unplaced"/>
</dbReference>
<accession>A0A9C6X1I3</accession>
<feature type="compositionally biased region" description="Low complexity" evidence="1">
    <location>
        <begin position="510"/>
        <end position="532"/>
    </location>
</feature>
<feature type="region of interest" description="Disordered" evidence="1">
    <location>
        <begin position="90"/>
        <end position="143"/>
    </location>
</feature>
<feature type="region of interest" description="Disordered" evidence="1">
    <location>
        <begin position="442"/>
        <end position="555"/>
    </location>
</feature>
<feature type="region of interest" description="Disordered" evidence="1">
    <location>
        <begin position="261"/>
        <end position="298"/>
    </location>
</feature>
<feature type="compositionally biased region" description="Pro residues" evidence="1">
    <location>
        <begin position="479"/>
        <end position="495"/>
    </location>
</feature>
<evidence type="ECO:0000256" key="1">
    <source>
        <dbReference type="SAM" id="MobiDB-lite"/>
    </source>
</evidence>
<feature type="region of interest" description="Disordered" evidence="1">
    <location>
        <begin position="568"/>
        <end position="611"/>
    </location>
</feature>
<dbReference type="OrthoDB" id="6158299at2759"/>
<dbReference type="RefSeq" id="XP_052127415.1">
    <property type="nucleotide sequence ID" value="XM_052271455.1"/>
</dbReference>
<feature type="compositionally biased region" description="Low complexity" evidence="1">
    <location>
        <begin position="262"/>
        <end position="271"/>
    </location>
</feature>
<dbReference type="KEGG" id="foc:113209070"/>
<dbReference type="GeneID" id="113209070"/>
<gene>
    <name evidence="3" type="primary">LOC113209070</name>
</gene>
<feature type="compositionally biased region" description="Low complexity" evidence="1">
    <location>
        <begin position="277"/>
        <end position="298"/>
    </location>
</feature>